<accession>A0A0V1KFC9</accession>
<evidence type="ECO:0000313" key="5">
    <source>
        <dbReference type="Proteomes" id="UP000054826"/>
    </source>
</evidence>
<name>A0A0V1KFC9_TRIPS</name>
<evidence type="ECO:0000256" key="1">
    <source>
        <dbReference type="ARBA" id="ARBA00022963"/>
    </source>
</evidence>
<dbReference type="PANTHER" id="PTHR12253">
    <property type="entry name" value="RH14732P"/>
    <property type="match status" value="1"/>
</dbReference>
<keyword evidence="1" id="KW-0442">Lipid degradation</keyword>
<dbReference type="Proteomes" id="UP000054826">
    <property type="component" value="Unassembled WGS sequence"/>
</dbReference>
<dbReference type="GO" id="GO:0004623">
    <property type="term" value="F:phospholipase A2 activity"/>
    <property type="evidence" value="ECO:0007669"/>
    <property type="project" value="InterPro"/>
</dbReference>
<dbReference type="InterPro" id="IPR016090">
    <property type="entry name" value="PLA2-like_dom"/>
</dbReference>
<evidence type="ECO:0000259" key="3">
    <source>
        <dbReference type="Pfam" id="PF05826"/>
    </source>
</evidence>
<sequence>LKTVSLYLPKNTAYSSKKHCIEAVCSLSKRKNRANQKNIQKTPERVMRWTVLLFTLAVRAVPSSPTSLPQVEAPELSLLTDKENRSSFVLVERLSNDERQLFAQNGTRWARILTLSNSTKPGVTLVVSADFGLVVKSILSTDSQLLDCDILDDEHEQQLLEQFQADIGRVLSEGNFEFHWLNETNYSVGISLLQAMDVYQQKQNCLELHASHNRTRAKRAFVSSGTKWCGIGTTAVSRNDLGYYAGVDVCCLHHDQCAFTISPQSTKYGLKNNRFYTISLCDCDDKFYECLKNETDSFAWYMGKLFFSLMATPCFTLRVGEICTEYSWWGACRNSITSLKADMRQAVPF</sequence>
<organism evidence="4 5">
    <name type="scientific">Trichinella pseudospiralis</name>
    <name type="common">Parasitic roundworm</name>
    <dbReference type="NCBI Taxonomy" id="6337"/>
    <lineage>
        <taxon>Eukaryota</taxon>
        <taxon>Metazoa</taxon>
        <taxon>Ecdysozoa</taxon>
        <taxon>Nematoda</taxon>
        <taxon>Enoplea</taxon>
        <taxon>Dorylaimia</taxon>
        <taxon>Trichinellida</taxon>
        <taxon>Trichinellidae</taxon>
        <taxon>Trichinella</taxon>
    </lineage>
</organism>
<feature type="non-terminal residue" evidence="4">
    <location>
        <position position="349"/>
    </location>
</feature>
<dbReference type="SUPFAM" id="SSF48619">
    <property type="entry name" value="Phospholipase A2, PLA2"/>
    <property type="match status" value="1"/>
</dbReference>
<dbReference type="Pfam" id="PF05826">
    <property type="entry name" value="Phospholip_A2_2"/>
    <property type="match status" value="1"/>
</dbReference>
<feature type="non-terminal residue" evidence="4">
    <location>
        <position position="1"/>
    </location>
</feature>
<gene>
    <name evidence="4" type="primary">PLA2G3</name>
    <name evidence="4" type="ORF">T4C_11527</name>
</gene>
<dbReference type="GO" id="GO:0006644">
    <property type="term" value="P:phospholipid metabolic process"/>
    <property type="evidence" value="ECO:0007669"/>
    <property type="project" value="InterPro"/>
</dbReference>
<proteinExistence type="predicted"/>
<keyword evidence="2" id="KW-0443">Lipid metabolism</keyword>
<dbReference type="EMBL" id="JYDV01000001">
    <property type="protein sequence ID" value="KRZ45959.1"/>
    <property type="molecule type" value="Genomic_DNA"/>
</dbReference>
<evidence type="ECO:0000256" key="2">
    <source>
        <dbReference type="ARBA" id="ARBA00023098"/>
    </source>
</evidence>
<dbReference type="GO" id="GO:0016042">
    <property type="term" value="P:lipid catabolic process"/>
    <property type="evidence" value="ECO:0007669"/>
    <property type="project" value="UniProtKB-KW"/>
</dbReference>
<dbReference type="InterPro" id="IPR036444">
    <property type="entry name" value="PLipase_A2_dom_sf"/>
</dbReference>
<dbReference type="AlphaFoldDB" id="A0A0V1KFC9"/>
<feature type="domain" description="Phospholipase A2-like central" evidence="3">
    <location>
        <begin position="224"/>
        <end position="317"/>
    </location>
</feature>
<evidence type="ECO:0000313" key="4">
    <source>
        <dbReference type="EMBL" id="KRZ45959.1"/>
    </source>
</evidence>
<reference evidence="4 5" key="1">
    <citation type="submission" date="2015-01" db="EMBL/GenBank/DDBJ databases">
        <title>Evolution of Trichinella species and genotypes.</title>
        <authorList>
            <person name="Korhonen P.K."/>
            <person name="Edoardo P."/>
            <person name="Giuseppe L.R."/>
            <person name="Gasser R.B."/>
        </authorList>
    </citation>
    <scope>NUCLEOTIDE SEQUENCE [LARGE SCALE GENOMIC DNA]</scope>
    <source>
        <strain evidence="4">ISS176</strain>
    </source>
</reference>
<protein>
    <submittedName>
        <fullName evidence="4">Group 3 secretory phospholipase A2</fullName>
    </submittedName>
</protein>
<dbReference type="GO" id="GO:0050482">
    <property type="term" value="P:arachidonate secretion"/>
    <property type="evidence" value="ECO:0007669"/>
    <property type="project" value="InterPro"/>
</dbReference>
<comment type="caution">
    <text evidence="4">The sequence shown here is derived from an EMBL/GenBank/DDBJ whole genome shotgun (WGS) entry which is preliminary data.</text>
</comment>
<dbReference type="Gene3D" id="1.20.90.10">
    <property type="entry name" value="Phospholipase A2 domain"/>
    <property type="match status" value="1"/>
</dbReference>